<reference evidence="4" key="1">
    <citation type="submission" date="2020-10" db="EMBL/GenBank/DDBJ databases">
        <title>Unveiling of a novel bifunctional photoreceptor, Dualchrome1, isolated from a cosmopolitan green alga.</title>
        <authorList>
            <person name="Suzuki S."/>
            <person name="Kawachi M."/>
        </authorList>
    </citation>
    <scope>NUCLEOTIDE SEQUENCE</scope>
    <source>
        <strain evidence="4">NIES 2893</strain>
    </source>
</reference>
<proteinExistence type="predicted"/>
<dbReference type="EMBL" id="BNJQ01000024">
    <property type="protein sequence ID" value="GHP09325.1"/>
    <property type="molecule type" value="Genomic_DNA"/>
</dbReference>
<comment type="caution">
    <text evidence="4">The sequence shown here is derived from an EMBL/GenBank/DDBJ whole genome shotgun (WGS) entry which is preliminary data.</text>
</comment>
<dbReference type="Proteomes" id="UP000660262">
    <property type="component" value="Unassembled WGS sequence"/>
</dbReference>
<name>A0A830HRK4_9CHLO</name>
<dbReference type="GO" id="GO:0005509">
    <property type="term" value="F:calcium ion binding"/>
    <property type="evidence" value="ECO:0007669"/>
    <property type="project" value="InterPro"/>
</dbReference>
<dbReference type="InterPro" id="IPR002048">
    <property type="entry name" value="EF_hand_dom"/>
</dbReference>
<evidence type="ECO:0000313" key="4">
    <source>
        <dbReference type="EMBL" id="GHP09325.1"/>
    </source>
</evidence>
<keyword evidence="1" id="KW-0106">Calcium</keyword>
<dbReference type="SUPFAM" id="SSF47473">
    <property type="entry name" value="EF-hand"/>
    <property type="match status" value="1"/>
</dbReference>
<dbReference type="PROSITE" id="PS50222">
    <property type="entry name" value="EF_HAND_2"/>
    <property type="match status" value="1"/>
</dbReference>
<sequence>MNEEPQAKKHWLHWLGAYTCSKGSRARCPPSPSPSSSPCPPCHFAPRACIMAPAKLYETGPSSFMHDDGETYPAEVFKFLGNGIDGEDVTVSRHGVVANGYGQVKAATHALHSPRSHVFKMNYGHLNHDRTLDGVKLSISDFPEELRDALKEMAHQAGGEGHKTGFVDGAELVMILKMHQSLLHASSHDTIPIAVMPYHMHDKLKIFDKDGNGSLDREELIEAAQLYHQAKQRNRRLLILVGVCAFIMVLMLGAISGLVYAVVEGTKETHTNKNSGVILKEIGL</sequence>
<evidence type="ECO:0000256" key="1">
    <source>
        <dbReference type="ARBA" id="ARBA00022837"/>
    </source>
</evidence>
<feature type="domain" description="EF-hand" evidence="3">
    <location>
        <begin position="205"/>
        <end position="230"/>
    </location>
</feature>
<accession>A0A830HRK4</accession>
<keyword evidence="2" id="KW-0472">Membrane</keyword>
<gene>
    <name evidence="4" type="ORF">PPROV_000806100</name>
</gene>
<dbReference type="InterPro" id="IPR011992">
    <property type="entry name" value="EF-hand-dom_pair"/>
</dbReference>
<keyword evidence="2" id="KW-0812">Transmembrane</keyword>
<organism evidence="4 5">
    <name type="scientific">Pycnococcus provasolii</name>
    <dbReference type="NCBI Taxonomy" id="41880"/>
    <lineage>
        <taxon>Eukaryota</taxon>
        <taxon>Viridiplantae</taxon>
        <taxon>Chlorophyta</taxon>
        <taxon>Pseudoscourfieldiophyceae</taxon>
        <taxon>Pseudoscourfieldiales</taxon>
        <taxon>Pycnococcaceae</taxon>
        <taxon>Pycnococcus</taxon>
    </lineage>
</organism>
<dbReference type="InterPro" id="IPR018247">
    <property type="entry name" value="EF_Hand_1_Ca_BS"/>
</dbReference>
<dbReference type="AlphaFoldDB" id="A0A830HRK4"/>
<keyword evidence="5" id="KW-1185">Reference proteome</keyword>
<evidence type="ECO:0000313" key="5">
    <source>
        <dbReference type="Proteomes" id="UP000660262"/>
    </source>
</evidence>
<dbReference type="PROSITE" id="PS00018">
    <property type="entry name" value="EF_HAND_1"/>
    <property type="match status" value="1"/>
</dbReference>
<evidence type="ECO:0000259" key="3">
    <source>
        <dbReference type="PROSITE" id="PS50222"/>
    </source>
</evidence>
<protein>
    <recommendedName>
        <fullName evidence="3">EF-hand domain-containing protein</fullName>
    </recommendedName>
</protein>
<keyword evidence="2" id="KW-1133">Transmembrane helix</keyword>
<feature type="transmembrane region" description="Helical" evidence="2">
    <location>
        <begin position="237"/>
        <end position="263"/>
    </location>
</feature>
<evidence type="ECO:0000256" key="2">
    <source>
        <dbReference type="SAM" id="Phobius"/>
    </source>
</evidence>